<comment type="catalytic activity">
    <reaction evidence="1">
        <text>S-ubiquitinyl-[E2 ubiquitin-conjugating enzyme]-L-cysteine + [acceptor protein]-L-lysine = [E2 ubiquitin-conjugating enzyme]-L-cysteine + N(6)-ubiquitinyl-[acceptor protein]-L-lysine.</text>
        <dbReference type="EC" id="2.3.2.26"/>
    </reaction>
</comment>
<evidence type="ECO:0000313" key="10">
    <source>
        <dbReference type="EnsemblProtists" id="PYU1_T011995"/>
    </source>
</evidence>
<dbReference type="PANTHER" id="PTHR11254:SF440">
    <property type="entry name" value="E3 UBIQUITIN-PROTEIN LIGASE NEDD-4"/>
    <property type="match status" value="1"/>
</dbReference>
<feature type="region of interest" description="Disordered" evidence="7">
    <location>
        <begin position="89"/>
        <end position="114"/>
    </location>
</feature>
<dbReference type="PANTHER" id="PTHR11254">
    <property type="entry name" value="HECT DOMAIN UBIQUITIN-PROTEIN LIGASE"/>
    <property type="match status" value="1"/>
</dbReference>
<feature type="transmembrane region" description="Helical" evidence="8">
    <location>
        <begin position="14"/>
        <end position="33"/>
    </location>
</feature>
<dbReference type="PROSITE" id="PS50237">
    <property type="entry name" value="HECT"/>
    <property type="match status" value="1"/>
</dbReference>
<dbReference type="InterPro" id="IPR000569">
    <property type="entry name" value="HECT_dom"/>
</dbReference>
<reference evidence="11" key="2">
    <citation type="submission" date="2010-04" db="EMBL/GenBank/DDBJ databases">
        <authorList>
            <person name="Buell R."/>
            <person name="Hamilton J."/>
            <person name="Hostetler J."/>
        </authorList>
    </citation>
    <scope>NUCLEOTIDE SEQUENCE [LARGE SCALE GENOMIC DNA]</scope>
    <source>
        <strain evidence="11">DAOM:BR144</strain>
    </source>
</reference>
<keyword evidence="8" id="KW-1133">Transmembrane helix</keyword>
<dbReference type="VEuPathDB" id="FungiDB:PYU1_G011969"/>
<dbReference type="GO" id="GO:0005737">
    <property type="term" value="C:cytoplasm"/>
    <property type="evidence" value="ECO:0007669"/>
    <property type="project" value="TreeGrafter"/>
</dbReference>
<dbReference type="STRING" id="431595.K3X446"/>
<dbReference type="GO" id="GO:0006511">
    <property type="term" value="P:ubiquitin-dependent protein catabolic process"/>
    <property type="evidence" value="ECO:0007669"/>
    <property type="project" value="TreeGrafter"/>
</dbReference>
<dbReference type="SUPFAM" id="SSF56204">
    <property type="entry name" value="Hect, E3 ligase catalytic domain"/>
    <property type="match status" value="1"/>
</dbReference>
<dbReference type="EMBL" id="GL376621">
    <property type="status" value="NOT_ANNOTATED_CDS"/>
    <property type="molecule type" value="Genomic_DNA"/>
</dbReference>
<evidence type="ECO:0000259" key="9">
    <source>
        <dbReference type="PROSITE" id="PS50237"/>
    </source>
</evidence>
<dbReference type="OMA" id="AWILEND"/>
<feature type="compositionally biased region" description="Low complexity" evidence="7">
    <location>
        <begin position="98"/>
        <end position="114"/>
    </location>
</feature>
<feature type="compositionally biased region" description="Low complexity" evidence="7">
    <location>
        <begin position="207"/>
        <end position="221"/>
    </location>
</feature>
<dbReference type="Gene3D" id="3.30.2410.10">
    <property type="entry name" value="Hect, E3 ligase catalytic domain"/>
    <property type="match status" value="1"/>
</dbReference>
<comment type="pathway">
    <text evidence="2">Protein modification; protein ubiquitination.</text>
</comment>
<keyword evidence="8" id="KW-0812">Transmembrane</keyword>
<keyword evidence="4" id="KW-0808">Transferase</keyword>
<evidence type="ECO:0000313" key="11">
    <source>
        <dbReference type="Proteomes" id="UP000019132"/>
    </source>
</evidence>
<accession>K3X446</accession>
<dbReference type="HOGENOM" id="CLU_002173_10_0_1"/>
<dbReference type="FunFam" id="3.90.1750.10:FF:000031">
    <property type="entry name" value="E3 ubiquitin-protein ligase TOM1"/>
    <property type="match status" value="1"/>
</dbReference>
<dbReference type="FunFam" id="3.30.2410.10:FF:000009">
    <property type="entry name" value="Probable E3 ubiquitin-protein ligase HECTD2"/>
    <property type="match status" value="1"/>
</dbReference>
<dbReference type="InterPro" id="IPR050409">
    <property type="entry name" value="E3_ubiq-protein_ligase"/>
</dbReference>
<evidence type="ECO:0000256" key="5">
    <source>
        <dbReference type="ARBA" id="ARBA00022786"/>
    </source>
</evidence>
<dbReference type="AlphaFoldDB" id="K3X446"/>
<dbReference type="Proteomes" id="UP000019132">
    <property type="component" value="Unassembled WGS sequence"/>
</dbReference>
<organism evidence="10 11">
    <name type="scientific">Globisporangium ultimum (strain ATCC 200006 / CBS 805.95 / DAOM BR144)</name>
    <name type="common">Pythium ultimum</name>
    <dbReference type="NCBI Taxonomy" id="431595"/>
    <lineage>
        <taxon>Eukaryota</taxon>
        <taxon>Sar</taxon>
        <taxon>Stramenopiles</taxon>
        <taxon>Oomycota</taxon>
        <taxon>Peronosporomycetes</taxon>
        <taxon>Pythiales</taxon>
        <taxon>Pythiaceae</taxon>
        <taxon>Globisporangium</taxon>
    </lineage>
</organism>
<dbReference type="Gene3D" id="3.90.1750.10">
    <property type="entry name" value="Hect, E3 ligase catalytic domains"/>
    <property type="match status" value="1"/>
</dbReference>
<evidence type="ECO:0000256" key="1">
    <source>
        <dbReference type="ARBA" id="ARBA00000885"/>
    </source>
</evidence>
<dbReference type="InterPro" id="IPR035983">
    <property type="entry name" value="Hect_E3_ubiquitin_ligase"/>
</dbReference>
<dbReference type="CDD" id="cd00078">
    <property type="entry name" value="HECTc"/>
    <property type="match status" value="1"/>
</dbReference>
<evidence type="ECO:0000256" key="8">
    <source>
        <dbReference type="SAM" id="Phobius"/>
    </source>
</evidence>
<sequence length="652" mass="72639">MSSQQQFVGPSSAMYYQFLPLVALFGGLVAVMMHRGRKDRVQQQQLQTPLLRDAEAGFTICPGCEFTNFTRFAHCSLCGQKLPVAAASTSNEDDAESNEATNNSENATSASTVATITTKKKNKFTPQQLRVRKRKEWMRKLDVEGNMFWYRGYVNDVESDESSSKSISPSSSSSSSSSAVSVAESQYPGYVVQFTGPTSPPDTAAAENTTTSEKPSESESPTVITDAFISMNLVAAAEANAAVFPTGTTTVQDATSERKKEIVEFAAKDFPTKYAHFVVSTSALIVPAEVEHIKLSVHREYMLEQSVSHVSCIDEKNMRSFMRIKFLDENGVDAGGVHREWFLLVNELLLDPVLGLFQLRSHADQTYYFNPNSAHDIGEDHLTYYFSSGRLVGRALLEGGIWGFHLALPLIKIILGIPVSFTDLESLDPALYRSLAWILENDGAEALGLDFSVTEQCGDETITIDLIPNGRNVSVTDANKVQFVERKFQYALFESVSSQLYMFLKGLYEVIPQDLLMIFDAEEFDYLLCGTQELNVDDWEAHTVASVNLQGTAVLKWFWEVVRDLPNEYRRRLLQFATGSSRVPLSGFAGLTSYDGRLSPFNLKGVSYYSTQYISSHACFNRLDLPLYRTKKELETVLRATLETELYGFTIA</sequence>
<dbReference type="GO" id="GO:0061630">
    <property type="term" value="F:ubiquitin protein ligase activity"/>
    <property type="evidence" value="ECO:0007669"/>
    <property type="project" value="UniProtKB-EC"/>
</dbReference>
<evidence type="ECO:0000256" key="7">
    <source>
        <dbReference type="SAM" id="MobiDB-lite"/>
    </source>
</evidence>
<evidence type="ECO:0000256" key="4">
    <source>
        <dbReference type="ARBA" id="ARBA00022679"/>
    </source>
</evidence>
<dbReference type="eggNOG" id="KOG0940">
    <property type="taxonomic scope" value="Eukaryota"/>
</dbReference>
<reference evidence="10" key="3">
    <citation type="submission" date="2015-02" db="UniProtKB">
        <authorList>
            <consortium name="EnsemblProtists"/>
        </authorList>
    </citation>
    <scope>IDENTIFICATION</scope>
    <source>
        <strain evidence="10">DAOM BR144</strain>
    </source>
</reference>
<feature type="region of interest" description="Disordered" evidence="7">
    <location>
        <begin position="160"/>
        <end position="179"/>
    </location>
</feature>
<feature type="active site" description="Glycyl thioester intermediate" evidence="6">
    <location>
        <position position="619"/>
    </location>
</feature>
<keyword evidence="5 6" id="KW-0833">Ubl conjugation pathway</keyword>
<keyword evidence="8" id="KW-0472">Membrane</keyword>
<dbReference type="FunFam" id="3.30.2160.10:FF:000001">
    <property type="entry name" value="E3 ubiquitin-protein ligase NEDD4-like"/>
    <property type="match status" value="1"/>
</dbReference>
<evidence type="ECO:0000256" key="3">
    <source>
        <dbReference type="ARBA" id="ARBA00012485"/>
    </source>
</evidence>
<dbReference type="SMART" id="SM00119">
    <property type="entry name" value="HECTc"/>
    <property type="match status" value="1"/>
</dbReference>
<dbReference type="InParanoid" id="K3X446"/>
<dbReference type="GO" id="GO:0016567">
    <property type="term" value="P:protein ubiquitination"/>
    <property type="evidence" value="ECO:0007669"/>
    <property type="project" value="TreeGrafter"/>
</dbReference>
<dbReference type="EC" id="2.3.2.26" evidence="3"/>
<dbReference type="Pfam" id="PF00632">
    <property type="entry name" value="HECT"/>
    <property type="match status" value="1"/>
</dbReference>
<evidence type="ECO:0000256" key="2">
    <source>
        <dbReference type="ARBA" id="ARBA00004906"/>
    </source>
</evidence>
<keyword evidence="11" id="KW-1185">Reference proteome</keyword>
<name>K3X446_GLOUD</name>
<dbReference type="Gene3D" id="3.30.2160.10">
    <property type="entry name" value="Hect, E3 ligase catalytic domain"/>
    <property type="match status" value="1"/>
</dbReference>
<evidence type="ECO:0000256" key="6">
    <source>
        <dbReference type="PROSITE-ProRule" id="PRU00104"/>
    </source>
</evidence>
<protein>
    <recommendedName>
        <fullName evidence="3">HECT-type E3 ubiquitin transferase</fullName>
        <ecNumber evidence="3">2.3.2.26</ecNumber>
    </recommendedName>
</protein>
<dbReference type="EnsemblProtists" id="PYU1_T011995">
    <property type="protein sequence ID" value="PYU1_T011995"/>
    <property type="gene ID" value="PYU1_G011969"/>
</dbReference>
<feature type="domain" description="HECT" evidence="9">
    <location>
        <begin position="314"/>
        <end position="652"/>
    </location>
</feature>
<feature type="compositionally biased region" description="Low complexity" evidence="7">
    <location>
        <begin position="164"/>
        <end position="179"/>
    </location>
</feature>
<reference evidence="11" key="1">
    <citation type="journal article" date="2010" name="Genome Biol.">
        <title>Genome sequence of the necrotrophic plant pathogen Pythium ultimum reveals original pathogenicity mechanisms and effector repertoire.</title>
        <authorList>
            <person name="Levesque C.A."/>
            <person name="Brouwer H."/>
            <person name="Cano L."/>
            <person name="Hamilton J.P."/>
            <person name="Holt C."/>
            <person name="Huitema E."/>
            <person name="Raffaele S."/>
            <person name="Robideau G.P."/>
            <person name="Thines M."/>
            <person name="Win J."/>
            <person name="Zerillo M.M."/>
            <person name="Beakes G.W."/>
            <person name="Boore J.L."/>
            <person name="Busam D."/>
            <person name="Dumas B."/>
            <person name="Ferriera S."/>
            <person name="Fuerstenberg S.I."/>
            <person name="Gachon C.M."/>
            <person name="Gaulin E."/>
            <person name="Govers F."/>
            <person name="Grenville-Briggs L."/>
            <person name="Horner N."/>
            <person name="Hostetler J."/>
            <person name="Jiang R.H."/>
            <person name="Johnson J."/>
            <person name="Krajaejun T."/>
            <person name="Lin H."/>
            <person name="Meijer H.J."/>
            <person name="Moore B."/>
            <person name="Morris P."/>
            <person name="Phuntmart V."/>
            <person name="Puiu D."/>
            <person name="Shetty J."/>
            <person name="Stajich J.E."/>
            <person name="Tripathy S."/>
            <person name="Wawra S."/>
            <person name="van West P."/>
            <person name="Whitty B.R."/>
            <person name="Coutinho P.M."/>
            <person name="Henrissat B."/>
            <person name="Martin F."/>
            <person name="Thomas P.D."/>
            <person name="Tyler B.M."/>
            <person name="De Vries R.P."/>
            <person name="Kamoun S."/>
            <person name="Yandell M."/>
            <person name="Tisserat N."/>
            <person name="Buell C.R."/>
        </authorList>
    </citation>
    <scope>NUCLEOTIDE SEQUENCE</scope>
    <source>
        <strain evidence="11">DAOM:BR144</strain>
    </source>
</reference>
<proteinExistence type="predicted"/>
<feature type="region of interest" description="Disordered" evidence="7">
    <location>
        <begin position="191"/>
        <end position="221"/>
    </location>
</feature>